<dbReference type="eggNOG" id="COG0531">
    <property type="taxonomic scope" value="Bacteria"/>
</dbReference>
<feature type="transmembrane region" description="Helical" evidence="5">
    <location>
        <begin position="124"/>
        <end position="145"/>
    </location>
</feature>
<feature type="transmembrane region" description="Helical" evidence="5">
    <location>
        <begin position="12"/>
        <end position="31"/>
    </location>
</feature>
<organism evidence="6 7">
    <name type="scientific">Alicyclobacillus macrosporangiidus</name>
    <dbReference type="NCBI Taxonomy" id="392015"/>
    <lineage>
        <taxon>Bacteria</taxon>
        <taxon>Bacillati</taxon>
        <taxon>Bacillota</taxon>
        <taxon>Bacilli</taxon>
        <taxon>Bacillales</taxon>
        <taxon>Alicyclobacillaceae</taxon>
        <taxon>Alicyclobacillus</taxon>
    </lineage>
</organism>
<evidence type="ECO:0000313" key="6">
    <source>
        <dbReference type="EMBL" id="SFU86705.1"/>
    </source>
</evidence>
<feature type="transmembrane region" description="Helical" evidence="5">
    <location>
        <begin position="85"/>
        <end position="104"/>
    </location>
</feature>
<evidence type="ECO:0000256" key="1">
    <source>
        <dbReference type="ARBA" id="ARBA00004141"/>
    </source>
</evidence>
<evidence type="ECO:0000256" key="4">
    <source>
        <dbReference type="ARBA" id="ARBA00023136"/>
    </source>
</evidence>
<evidence type="ECO:0000256" key="5">
    <source>
        <dbReference type="SAM" id="Phobius"/>
    </source>
</evidence>
<reference evidence="7" key="1">
    <citation type="submission" date="2016-10" db="EMBL/GenBank/DDBJ databases">
        <authorList>
            <person name="Varghese N."/>
        </authorList>
    </citation>
    <scope>NUCLEOTIDE SEQUENCE [LARGE SCALE GENOMIC DNA]</scope>
    <source>
        <strain evidence="7">DSM 17980</strain>
    </source>
</reference>
<feature type="transmembrane region" description="Helical" evidence="5">
    <location>
        <begin position="421"/>
        <end position="440"/>
    </location>
</feature>
<dbReference type="RefSeq" id="WP_083430396.1">
    <property type="nucleotide sequence ID" value="NZ_FPBV01000011.1"/>
</dbReference>
<dbReference type="Pfam" id="PF13520">
    <property type="entry name" value="AA_permease_2"/>
    <property type="match status" value="1"/>
</dbReference>
<comment type="subcellular location">
    <subcellularLocation>
        <location evidence="1">Membrane</location>
        <topology evidence="1">Multi-pass membrane protein</topology>
    </subcellularLocation>
</comment>
<feature type="transmembrane region" description="Helical" evidence="5">
    <location>
        <begin position="358"/>
        <end position="375"/>
    </location>
</feature>
<gene>
    <name evidence="6" type="ORF">SAMN05421543_1114</name>
</gene>
<keyword evidence="7" id="KW-1185">Reference proteome</keyword>
<protein>
    <submittedName>
        <fullName evidence="6">Amino acid transporter</fullName>
    </submittedName>
</protein>
<evidence type="ECO:0000313" key="7">
    <source>
        <dbReference type="Proteomes" id="UP000183508"/>
    </source>
</evidence>
<keyword evidence="3 5" id="KW-1133">Transmembrane helix</keyword>
<sequence>MQRGGFKRQLSLADLTFIGLGSIIGSGWLFASQRAAHIAGPAAWISWVIGALAVTLLGLVYAELGGALPRAGGTVRYPDFSHGPLVGYLLGFASIVAFASVAGIEAEAMRQYADTWWPTLGSGSPTALGWFVQLALLTVFFLLNYWSVNLFGKINTILTAVKFIVPTLTIVVLFMHLKPANFSVHGMAPYGFSGIEQAVSTAGIIFAFLGFQQAVGFSSEAKNPQRTVPVSILLAVVLSAGLYVLLQLSFVGAVPASAIAKGWDALDYTSPFANVAAALGLGWLSTVILGDAVISPSGTANIYLSATARVIYGWAKNGTFFRLFTRLDGRTGVPRPALWLAFLLSVFFTLPFPSWDKLVGVVSSATVLTYILGPVSAHAFRRTAPELNRPFRLKGIGVLSPMAFVVASLIIYWTGWKTDSLLLGAQLVMFVVYLLFRRIAPNHVPLAEQVRASVWLVVYEAVMMVLSYLGTFDGGQGILRSPWDQVAVVVWSVATYYWGIRSALSRPIFDEDDVLDPVTDKPAAATPTVAEPSAPNL</sequence>
<dbReference type="PANTHER" id="PTHR47547:SF1">
    <property type="entry name" value="ASPARTATE-PROTON SYMPORTER"/>
    <property type="match status" value="1"/>
</dbReference>
<evidence type="ECO:0000256" key="3">
    <source>
        <dbReference type="ARBA" id="ARBA00022989"/>
    </source>
</evidence>
<name>A0A1I7JNE6_9BACL</name>
<feature type="transmembrane region" description="Helical" evidence="5">
    <location>
        <begin position="197"/>
        <end position="218"/>
    </location>
</feature>
<keyword evidence="4 5" id="KW-0472">Membrane</keyword>
<feature type="transmembrane region" description="Helical" evidence="5">
    <location>
        <begin position="452"/>
        <end position="470"/>
    </location>
</feature>
<dbReference type="AlphaFoldDB" id="A0A1I7JNE6"/>
<dbReference type="GO" id="GO:0016020">
    <property type="term" value="C:membrane"/>
    <property type="evidence" value="ECO:0007669"/>
    <property type="project" value="UniProtKB-SubCell"/>
</dbReference>
<feature type="transmembrane region" description="Helical" evidence="5">
    <location>
        <begin position="230"/>
        <end position="252"/>
    </location>
</feature>
<proteinExistence type="predicted"/>
<dbReference type="PANTHER" id="PTHR47547">
    <property type="match status" value="1"/>
</dbReference>
<feature type="transmembrane region" description="Helical" evidence="5">
    <location>
        <begin position="272"/>
        <end position="294"/>
    </location>
</feature>
<keyword evidence="2 5" id="KW-0812">Transmembrane</keyword>
<feature type="transmembrane region" description="Helical" evidence="5">
    <location>
        <begin position="43"/>
        <end position="64"/>
    </location>
</feature>
<evidence type="ECO:0000256" key="2">
    <source>
        <dbReference type="ARBA" id="ARBA00022692"/>
    </source>
</evidence>
<feature type="transmembrane region" description="Helical" evidence="5">
    <location>
        <begin position="336"/>
        <end position="352"/>
    </location>
</feature>
<dbReference type="InterPro" id="IPR052962">
    <property type="entry name" value="AA_Transporter_AGT"/>
</dbReference>
<dbReference type="Proteomes" id="UP000183508">
    <property type="component" value="Unassembled WGS sequence"/>
</dbReference>
<dbReference type="OrthoDB" id="9804700at2"/>
<dbReference type="InterPro" id="IPR002293">
    <property type="entry name" value="AA/rel_permease1"/>
</dbReference>
<dbReference type="Gene3D" id="1.20.1740.10">
    <property type="entry name" value="Amino acid/polyamine transporter I"/>
    <property type="match status" value="1"/>
</dbReference>
<feature type="transmembrane region" description="Helical" evidence="5">
    <location>
        <begin position="157"/>
        <end position="177"/>
    </location>
</feature>
<dbReference type="GO" id="GO:0022857">
    <property type="term" value="F:transmembrane transporter activity"/>
    <property type="evidence" value="ECO:0007669"/>
    <property type="project" value="InterPro"/>
</dbReference>
<feature type="transmembrane region" description="Helical" evidence="5">
    <location>
        <begin position="396"/>
        <end position="415"/>
    </location>
</feature>
<dbReference type="STRING" id="392015.SAMN05421543_1114"/>
<accession>A0A1I7JNE6</accession>
<dbReference type="EMBL" id="FPBV01000011">
    <property type="protein sequence ID" value="SFU86705.1"/>
    <property type="molecule type" value="Genomic_DNA"/>
</dbReference>
<feature type="transmembrane region" description="Helical" evidence="5">
    <location>
        <begin position="482"/>
        <end position="500"/>
    </location>
</feature>
<dbReference type="PIRSF" id="PIRSF006060">
    <property type="entry name" value="AA_transporter"/>
    <property type="match status" value="1"/>
</dbReference>